<dbReference type="AlphaFoldDB" id="A2EVY1"/>
<dbReference type="VEuPathDB" id="TrichDB:TVAGG3_0339860"/>
<evidence type="ECO:0000313" key="1">
    <source>
        <dbReference type="EMBL" id="EAY03202.1"/>
    </source>
</evidence>
<dbReference type="Proteomes" id="UP000001542">
    <property type="component" value="Unassembled WGS sequence"/>
</dbReference>
<dbReference type="EMBL" id="DS113512">
    <property type="protein sequence ID" value="EAY03202.1"/>
    <property type="molecule type" value="Genomic_DNA"/>
</dbReference>
<sequence length="606" mass="67707">MTHPDYIIHLSVYIDEKFGEPVFHLNIRHWSEGQYTVILDCNVTSFNEELKTVGSAQIHEILDDVAVKVDIDGSPLIIQTQSSHGYMVSLPEIGNIVVSNDGNLAIEGNHNIESLKIAVIAPYQVILFRAVVNQMDISSQGVILFKESIVEMDSLQIVPVDNNKGSITCFLMTEGSEFKAHELLLNNSIVYSLGTMNVENVYCRGSSILNFGSFTTKLLDNVTYLFNGKESSIKEVQKIVSSYVINHGLINFQNLEIFTSADIKNFGVLDGKSNLYMNCLCNNINEGMFRSKNQIVFDGNQLELSKGSSIVTNTFQFLCKSTTISTNIEGVNVKMLNLVQANSFNIFKNVEIYGVFINYGALYVDNNISLLGKKASIMNAGNIEVSNEILSLALEDEICDYIGERYEKVNKYIKNPNHPDEWRIHINCKGIRVKSSLNINATFHTVHNIEVYESSKLYIFKTSIIQGLKSIVNRGEASMFSSSPTLESFINEPQAKLILESKTYYGEIHGELELEGEVHIGDYFPNINSMTIKEGAKVYLNKGNEFPSLSTLTNHGEALVSPSRIFNSLKSVINYGNIFVKVIHKEIDESVISIGCPKVRLAQRSI</sequence>
<organism evidence="1 2">
    <name type="scientific">Trichomonas vaginalis (strain ATCC PRA-98 / G3)</name>
    <dbReference type="NCBI Taxonomy" id="412133"/>
    <lineage>
        <taxon>Eukaryota</taxon>
        <taxon>Metamonada</taxon>
        <taxon>Parabasalia</taxon>
        <taxon>Trichomonadida</taxon>
        <taxon>Trichomonadidae</taxon>
        <taxon>Trichomonas</taxon>
    </lineage>
</organism>
<dbReference type="InParanoid" id="A2EVY1"/>
<reference evidence="1" key="2">
    <citation type="journal article" date="2007" name="Science">
        <title>Draft genome sequence of the sexually transmitted pathogen Trichomonas vaginalis.</title>
        <authorList>
            <person name="Carlton J.M."/>
            <person name="Hirt R.P."/>
            <person name="Silva J.C."/>
            <person name="Delcher A.L."/>
            <person name="Schatz M."/>
            <person name="Zhao Q."/>
            <person name="Wortman J.R."/>
            <person name="Bidwell S.L."/>
            <person name="Alsmark U.C.M."/>
            <person name="Besteiro S."/>
            <person name="Sicheritz-Ponten T."/>
            <person name="Noel C.J."/>
            <person name="Dacks J.B."/>
            <person name="Foster P.G."/>
            <person name="Simillion C."/>
            <person name="Van de Peer Y."/>
            <person name="Miranda-Saavedra D."/>
            <person name="Barton G.J."/>
            <person name="Westrop G.D."/>
            <person name="Mueller S."/>
            <person name="Dessi D."/>
            <person name="Fiori P.L."/>
            <person name="Ren Q."/>
            <person name="Paulsen I."/>
            <person name="Zhang H."/>
            <person name="Bastida-Corcuera F.D."/>
            <person name="Simoes-Barbosa A."/>
            <person name="Brown M.T."/>
            <person name="Hayes R.D."/>
            <person name="Mukherjee M."/>
            <person name="Okumura C.Y."/>
            <person name="Schneider R."/>
            <person name="Smith A.J."/>
            <person name="Vanacova S."/>
            <person name="Villalvazo M."/>
            <person name="Haas B.J."/>
            <person name="Pertea M."/>
            <person name="Feldblyum T.V."/>
            <person name="Utterback T.R."/>
            <person name="Shu C.L."/>
            <person name="Osoegawa K."/>
            <person name="de Jong P.J."/>
            <person name="Hrdy I."/>
            <person name="Horvathova L."/>
            <person name="Zubacova Z."/>
            <person name="Dolezal P."/>
            <person name="Malik S.B."/>
            <person name="Logsdon J.M. Jr."/>
            <person name="Henze K."/>
            <person name="Gupta A."/>
            <person name="Wang C.C."/>
            <person name="Dunne R.L."/>
            <person name="Upcroft J.A."/>
            <person name="Upcroft P."/>
            <person name="White O."/>
            <person name="Salzberg S.L."/>
            <person name="Tang P."/>
            <person name="Chiu C.-H."/>
            <person name="Lee Y.-S."/>
            <person name="Embley T.M."/>
            <person name="Coombs G.H."/>
            <person name="Mottram J.C."/>
            <person name="Tachezy J."/>
            <person name="Fraser-Liggett C.M."/>
            <person name="Johnson P.J."/>
        </authorList>
    </citation>
    <scope>NUCLEOTIDE SEQUENCE [LARGE SCALE GENOMIC DNA]</scope>
    <source>
        <strain evidence="1">G3</strain>
    </source>
</reference>
<accession>A2EVY1</accession>
<name>A2EVY1_TRIV3</name>
<gene>
    <name evidence="1" type="ORF">TVAG_049860</name>
</gene>
<protein>
    <submittedName>
        <fullName evidence="1">Uncharacterized protein</fullName>
    </submittedName>
</protein>
<reference evidence="1" key="1">
    <citation type="submission" date="2006-10" db="EMBL/GenBank/DDBJ databases">
        <authorList>
            <person name="Amadeo P."/>
            <person name="Zhao Q."/>
            <person name="Wortman J."/>
            <person name="Fraser-Liggett C."/>
            <person name="Carlton J."/>
        </authorList>
    </citation>
    <scope>NUCLEOTIDE SEQUENCE</scope>
    <source>
        <strain evidence="1">G3</strain>
    </source>
</reference>
<evidence type="ECO:0000313" key="2">
    <source>
        <dbReference type="Proteomes" id="UP000001542"/>
    </source>
</evidence>
<keyword evidence="2" id="KW-1185">Reference proteome</keyword>
<proteinExistence type="predicted"/>
<dbReference type="VEuPathDB" id="TrichDB:TVAG_049860"/>